<evidence type="ECO:0000313" key="4">
    <source>
        <dbReference type="Proteomes" id="UP001479436"/>
    </source>
</evidence>
<name>A0ABR2WZU1_9FUNG</name>
<evidence type="ECO:0000259" key="2">
    <source>
        <dbReference type="Pfam" id="PF21294"/>
    </source>
</evidence>
<comment type="caution">
    <text evidence="3">The sequence shown here is derived from an EMBL/GenBank/DDBJ whole genome shotgun (WGS) entry which is preliminary data.</text>
</comment>
<organism evidence="3 4">
    <name type="scientific">Basidiobolus ranarum</name>
    <dbReference type="NCBI Taxonomy" id="34480"/>
    <lineage>
        <taxon>Eukaryota</taxon>
        <taxon>Fungi</taxon>
        <taxon>Fungi incertae sedis</taxon>
        <taxon>Zoopagomycota</taxon>
        <taxon>Entomophthoromycotina</taxon>
        <taxon>Basidiobolomycetes</taxon>
        <taxon>Basidiobolales</taxon>
        <taxon>Basidiobolaceae</taxon>
        <taxon>Basidiobolus</taxon>
    </lineage>
</organism>
<dbReference type="Pfam" id="PF21294">
    <property type="entry name" value="Polysacc_lyase_14"/>
    <property type="match status" value="1"/>
</dbReference>
<protein>
    <recommendedName>
        <fullName evidence="2">Polysaccharide lyase 14 domain-containing protein</fullName>
    </recommendedName>
</protein>
<sequence>MISPTKLWFLLWIAILSTSILGETTGDHFTQVLVKREGRSWSGKSATSLQPFKIQKMSFGRTNYQFASDPLKGNEKVLKIFYPKGSRTPSSPGKQGGLGFYAKPLSLQDEVTLEYKVFFPRGFDFVKGGKLPGIYGGSPDCPNGNDKRKCFTTRFMFRTGGDGEIYAYLPMNQVAGYCKTNICNPTYGDSLARGSFKLTTGKWHTLRQSIRLNDVGKQNGVLRVWANGKLVINYRNVVYRNQRNVKNIGLIFHTFFGGSTPSYRSTKDQYSYFKHFQMFDYAK</sequence>
<dbReference type="Gene3D" id="2.60.120.200">
    <property type="match status" value="1"/>
</dbReference>
<feature type="signal peptide" evidence="1">
    <location>
        <begin position="1"/>
        <end position="22"/>
    </location>
</feature>
<dbReference type="PANTHER" id="PTHR40124">
    <property type="match status" value="1"/>
</dbReference>
<dbReference type="PANTHER" id="PTHR40124:SF1">
    <property type="entry name" value="DISAGGREGATASE RELATED REPEAT PROTEIN"/>
    <property type="match status" value="1"/>
</dbReference>
<proteinExistence type="predicted"/>
<feature type="chain" id="PRO_5046620576" description="Polysaccharide lyase 14 domain-containing protein" evidence="1">
    <location>
        <begin position="23"/>
        <end position="283"/>
    </location>
</feature>
<dbReference type="Proteomes" id="UP001479436">
    <property type="component" value="Unassembled WGS sequence"/>
</dbReference>
<keyword evidence="4" id="KW-1185">Reference proteome</keyword>
<dbReference type="EMBL" id="JASJQH010000106">
    <property type="protein sequence ID" value="KAK9767027.1"/>
    <property type="molecule type" value="Genomic_DNA"/>
</dbReference>
<evidence type="ECO:0000313" key="3">
    <source>
        <dbReference type="EMBL" id="KAK9767027.1"/>
    </source>
</evidence>
<evidence type="ECO:0000256" key="1">
    <source>
        <dbReference type="SAM" id="SignalP"/>
    </source>
</evidence>
<keyword evidence="1" id="KW-0732">Signal</keyword>
<accession>A0ABR2WZU1</accession>
<feature type="domain" description="Polysaccharide lyase 14" evidence="2">
    <location>
        <begin position="74"/>
        <end position="276"/>
    </location>
</feature>
<dbReference type="InterPro" id="IPR048958">
    <property type="entry name" value="Polysacc_lyase_14"/>
</dbReference>
<gene>
    <name evidence="3" type="ORF">K7432_003463</name>
</gene>
<reference evidence="3 4" key="1">
    <citation type="submission" date="2023-04" db="EMBL/GenBank/DDBJ databases">
        <title>Genome of Basidiobolus ranarum AG-B5.</title>
        <authorList>
            <person name="Stajich J.E."/>
            <person name="Carter-House D."/>
            <person name="Gryganskyi A."/>
        </authorList>
    </citation>
    <scope>NUCLEOTIDE SEQUENCE [LARGE SCALE GENOMIC DNA]</scope>
    <source>
        <strain evidence="3 4">AG-B5</strain>
    </source>
</reference>